<protein>
    <submittedName>
        <fullName evidence="9">Chain length determinant protein</fullName>
    </submittedName>
</protein>
<dbReference type="AlphaFoldDB" id="A0A0P7YHL5"/>
<organism evidence="9 10">
    <name type="scientific">Marinobacter excellens HL-55</name>
    <dbReference type="NCBI Taxonomy" id="1305731"/>
    <lineage>
        <taxon>Bacteria</taxon>
        <taxon>Pseudomonadati</taxon>
        <taxon>Pseudomonadota</taxon>
        <taxon>Gammaproteobacteria</taxon>
        <taxon>Pseudomonadales</taxon>
        <taxon>Marinobacteraceae</taxon>
        <taxon>Marinobacter</taxon>
    </lineage>
</organism>
<dbReference type="Pfam" id="PF13807">
    <property type="entry name" value="GNVR"/>
    <property type="match status" value="1"/>
</dbReference>
<dbReference type="Proteomes" id="UP000050416">
    <property type="component" value="Unassembled WGS sequence"/>
</dbReference>
<dbReference type="PATRIC" id="fig|1305731.5.peg.316"/>
<dbReference type="PANTHER" id="PTHR32309">
    <property type="entry name" value="TYROSINE-PROTEIN KINASE"/>
    <property type="match status" value="1"/>
</dbReference>
<reference evidence="9 10" key="1">
    <citation type="submission" date="2015-09" db="EMBL/GenBank/DDBJ databases">
        <title>Identification and resolution of microdiversity through metagenomic sequencing of parallel consortia.</title>
        <authorList>
            <person name="Nelson W.C."/>
            <person name="Romine M.F."/>
            <person name="Lindemann S.R."/>
        </authorList>
    </citation>
    <scope>NUCLEOTIDE SEQUENCE [LARGE SCALE GENOMIC DNA]</scope>
    <source>
        <strain evidence="9">HL-55</strain>
    </source>
</reference>
<evidence type="ECO:0000259" key="7">
    <source>
        <dbReference type="Pfam" id="PF02706"/>
    </source>
</evidence>
<evidence type="ECO:0000256" key="3">
    <source>
        <dbReference type="ARBA" id="ARBA00022692"/>
    </source>
</evidence>
<keyword evidence="5 6" id="KW-0472">Membrane</keyword>
<comment type="subcellular location">
    <subcellularLocation>
        <location evidence="1">Cell membrane</location>
        <topology evidence="1">Multi-pass membrane protein</topology>
    </subcellularLocation>
</comment>
<dbReference type="EMBL" id="LJZQ01000008">
    <property type="protein sequence ID" value="KPQ29113.1"/>
    <property type="molecule type" value="Genomic_DNA"/>
</dbReference>
<comment type="caution">
    <text evidence="9">The sequence shown here is derived from an EMBL/GenBank/DDBJ whole genome shotgun (WGS) entry which is preliminary data.</text>
</comment>
<evidence type="ECO:0000256" key="5">
    <source>
        <dbReference type="ARBA" id="ARBA00023136"/>
    </source>
</evidence>
<feature type="domain" description="Tyrosine-protein kinase G-rich" evidence="8">
    <location>
        <begin position="235"/>
        <end position="299"/>
    </location>
</feature>
<dbReference type="PANTHER" id="PTHR32309:SF13">
    <property type="entry name" value="FERRIC ENTEROBACTIN TRANSPORT PROTEIN FEPE"/>
    <property type="match status" value="1"/>
</dbReference>
<evidence type="ECO:0000313" key="10">
    <source>
        <dbReference type="Proteomes" id="UP000050416"/>
    </source>
</evidence>
<proteinExistence type="predicted"/>
<dbReference type="InterPro" id="IPR032807">
    <property type="entry name" value="GNVR"/>
</dbReference>
<evidence type="ECO:0000256" key="2">
    <source>
        <dbReference type="ARBA" id="ARBA00022475"/>
    </source>
</evidence>
<evidence type="ECO:0000313" key="9">
    <source>
        <dbReference type="EMBL" id="KPQ29113.1"/>
    </source>
</evidence>
<name>A0A0P7YHL5_9GAMM</name>
<dbReference type="InterPro" id="IPR050445">
    <property type="entry name" value="Bact_polysacc_biosynth/exp"/>
</dbReference>
<feature type="transmembrane region" description="Helical" evidence="6">
    <location>
        <begin position="28"/>
        <end position="46"/>
    </location>
</feature>
<evidence type="ECO:0000259" key="8">
    <source>
        <dbReference type="Pfam" id="PF13807"/>
    </source>
</evidence>
<dbReference type="GO" id="GO:0004713">
    <property type="term" value="F:protein tyrosine kinase activity"/>
    <property type="evidence" value="ECO:0007669"/>
    <property type="project" value="TreeGrafter"/>
</dbReference>
<sequence>MAEPTTTHYPDDEIDLRELFATLWRGKWIIIAFTIVFAAAGVFYALSQPNIYQASALLAPAQNEGGSRISGQLSGLASLAGVNLGGGGGANKTVLAKETLRSRAFLTDFIHHHELAVPLMATKAWDMANERWVINSEVYNPETRQWQQDDSGKSQEPTNWDLVKAFRALLSVSDNKDTGMVTLGIKSLSPVAAKDWVEKLVQDINEHMRAQDVQEAEASIAYLEEKLRQTNITGMQQVFYQLIETETRTVMLANAQREYVFKTVDPAVVPQEKSEPKRALIAVVASMLGGMLGVLTVFVIAFIRSGKEEARPAENQGLPER</sequence>
<gene>
    <name evidence="9" type="ORF">HLUCCX14_07505</name>
</gene>
<dbReference type="Pfam" id="PF02706">
    <property type="entry name" value="Wzz"/>
    <property type="match status" value="1"/>
</dbReference>
<dbReference type="GO" id="GO:0005886">
    <property type="term" value="C:plasma membrane"/>
    <property type="evidence" value="ECO:0007669"/>
    <property type="project" value="UniProtKB-SubCell"/>
</dbReference>
<keyword evidence="2" id="KW-1003">Cell membrane</keyword>
<evidence type="ECO:0000256" key="4">
    <source>
        <dbReference type="ARBA" id="ARBA00022989"/>
    </source>
</evidence>
<evidence type="ECO:0000256" key="6">
    <source>
        <dbReference type="SAM" id="Phobius"/>
    </source>
</evidence>
<evidence type="ECO:0000256" key="1">
    <source>
        <dbReference type="ARBA" id="ARBA00004651"/>
    </source>
</evidence>
<feature type="domain" description="Polysaccharide chain length determinant N-terminal" evidence="7">
    <location>
        <begin position="12"/>
        <end position="111"/>
    </location>
</feature>
<feature type="transmembrane region" description="Helical" evidence="6">
    <location>
        <begin position="279"/>
        <end position="303"/>
    </location>
</feature>
<dbReference type="InterPro" id="IPR003856">
    <property type="entry name" value="LPS_length_determ_N"/>
</dbReference>
<dbReference type="OrthoDB" id="9775724at2"/>
<dbReference type="STRING" id="1305731.GCA_000934705_00578"/>
<keyword evidence="4 6" id="KW-1133">Transmembrane helix</keyword>
<accession>A0A0P7YHL5</accession>
<keyword evidence="3 6" id="KW-0812">Transmembrane</keyword>